<sequence length="243" mass="28155">NYCDPSLFLSRDEANGHAQTISEDSIEYKLLQGYTQRKNPKTPVPSDKQKKKRFKFQKFLRCIQPAKEDDGPTIENNGRRPALDTSGPEQEVDDIVNRLTEIADSVHLLGSEIETDSNDDIERIVEILREQGDKLNEEIEKNHILMEMLQSTLTYNYFKKITTAYLRRLSPEELPPKRQPKQARIALVCEVTRRLKIMDRHPMNRVLGFGAKYLQEFYSQWAKAQGGYGKVFSTDDDDEEEVQ</sequence>
<dbReference type="GO" id="GO:2001236">
    <property type="term" value="P:regulation of extrinsic apoptotic signaling pathway"/>
    <property type="evidence" value="ECO:0007669"/>
    <property type="project" value="TreeGrafter"/>
</dbReference>
<organism evidence="4 5">
    <name type="scientific">Pygocentrus nattereri</name>
    <name type="common">Red-bellied piranha</name>
    <dbReference type="NCBI Taxonomy" id="42514"/>
    <lineage>
        <taxon>Eukaryota</taxon>
        <taxon>Metazoa</taxon>
        <taxon>Chordata</taxon>
        <taxon>Craniata</taxon>
        <taxon>Vertebrata</taxon>
        <taxon>Euteleostomi</taxon>
        <taxon>Actinopterygii</taxon>
        <taxon>Neopterygii</taxon>
        <taxon>Teleostei</taxon>
        <taxon>Ostariophysi</taxon>
        <taxon>Characiformes</taxon>
        <taxon>Characoidei</taxon>
        <taxon>Pygocentrus</taxon>
    </lineage>
</organism>
<evidence type="ECO:0000256" key="2">
    <source>
        <dbReference type="ARBA" id="ARBA00022703"/>
    </source>
</evidence>
<dbReference type="GeneTree" id="ENSGT00940000154318"/>
<reference evidence="4" key="3">
    <citation type="submission" date="2025-09" db="UniProtKB">
        <authorList>
            <consortium name="Ensembl"/>
        </authorList>
    </citation>
    <scope>IDENTIFICATION</scope>
</reference>
<evidence type="ECO:0000256" key="1">
    <source>
        <dbReference type="ARBA" id="ARBA00022553"/>
    </source>
</evidence>
<evidence type="ECO:0000256" key="3">
    <source>
        <dbReference type="SAM" id="MobiDB-lite"/>
    </source>
</evidence>
<dbReference type="PANTHER" id="PTHR14965:SF1">
    <property type="entry name" value="APOPTOSIS FACILITATOR BCL-2-LIKE PROTEIN 14"/>
    <property type="match status" value="1"/>
</dbReference>
<accession>A0AAR2JZ22</accession>
<dbReference type="SUPFAM" id="SSF56854">
    <property type="entry name" value="Bcl-2 inhibitors of programmed cell death"/>
    <property type="match status" value="1"/>
</dbReference>
<protein>
    <recommendedName>
        <fullName evidence="6">Apoptosis facilitator Bcl-2-like protein 14</fullName>
    </recommendedName>
</protein>
<dbReference type="Ensembl" id="ENSPNAT00000081992.1">
    <property type="protein sequence ID" value="ENSPNAP00000057240.1"/>
    <property type="gene ID" value="ENSPNAG00000037627.1"/>
</dbReference>
<dbReference type="InterPro" id="IPR036834">
    <property type="entry name" value="Bcl-2-like_sf"/>
</dbReference>
<proteinExistence type="predicted"/>
<keyword evidence="1" id="KW-0597">Phosphoprotein</keyword>
<evidence type="ECO:0000313" key="5">
    <source>
        <dbReference type="Proteomes" id="UP001501920"/>
    </source>
</evidence>
<evidence type="ECO:0000313" key="4">
    <source>
        <dbReference type="Ensembl" id="ENSPNAP00000057240.1"/>
    </source>
</evidence>
<dbReference type="Gene3D" id="1.10.437.10">
    <property type="entry name" value="Blc2-like"/>
    <property type="match status" value="1"/>
</dbReference>
<name>A0AAR2JZ22_PYGNA</name>
<reference evidence="4 5" key="1">
    <citation type="submission" date="2020-10" db="EMBL/GenBank/DDBJ databases">
        <title>Pygocentrus nattereri (red-bellied piranha) genome, fPygNat1, primary haplotype.</title>
        <authorList>
            <person name="Myers G."/>
            <person name="Meyer A."/>
            <person name="Karagic N."/>
            <person name="Pippel M."/>
            <person name="Winkler S."/>
            <person name="Tracey A."/>
            <person name="Wood J."/>
            <person name="Formenti G."/>
            <person name="Howe K."/>
            <person name="Fedrigo O."/>
            <person name="Jarvis E.D."/>
        </authorList>
    </citation>
    <scope>NUCLEOTIDE SEQUENCE [LARGE SCALE GENOMIC DNA]</scope>
</reference>
<keyword evidence="5" id="KW-1185">Reference proteome</keyword>
<feature type="region of interest" description="Disordered" evidence="3">
    <location>
        <begin position="67"/>
        <end position="91"/>
    </location>
</feature>
<evidence type="ECO:0008006" key="6">
    <source>
        <dbReference type="Google" id="ProtNLM"/>
    </source>
</evidence>
<dbReference type="GO" id="GO:0006915">
    <property type="term" value="P:apoptotic process"/>
    <property type="evidence" value="ECO:0007669"/>
    <property type="project" value="UniProtKB-KW"/>
</dbReference>
<dbReference type="Proteomes" id="UP001501920">
    <property type="component" value="Chromosome 1"/>
</dbReference>
<dbReference type="AlphaFoldDB" id="A0AAR2JZ22"/>
<keyword evidence="2" id="KW-0053">Apoptosis</keyword>
<dbReference type="PANTHER" id="PTHR14965">
    <property type="entry name" value="SI:CH73-248E21.1"/>
    <property type="match status" value="1"/>
</dbReference>
<reference evidence="4" key="2">
    <citation type="submission" date="2025-08" db="UniProtKB">
        <authorList>
            <consortium name="Ensembl"/>
        </authorList>
    </citation>
    <scope>IDENTIFICATION</scope>
</reference>